<dbReference type="AlphaFoldDB" id="A0A5N7AJ47"/>
<protein>
    <recommendedName>
        <fullName evidence="6">Zn(2)-C6 fungal-type domain-containing protein</fullName>
    </recommendedName>
</protein>
<proteinExistence type="predicted"/>
<dbReference type="PANTHER" id="PTHR47657:SF14">
    <property type="entry name" value="ZN(2)-C6 FUNGAL-TYPE DOMAIN-CONTAINING PROTEIN"/>
    <property type="match status" value="1"/>
</dbReference>
<keyword evidence="2" id="KW-0238">DNA-binding</keyword>
<evidence type="ECO:0000313" key="8">
    <source>
        <dbReference type="Proteomes" id="UP000326268"/>
    </source>
</evidence>
<dbReference type="OrthoDB" id="5295362at2759"/>
<evidence type="ECO:0000256" key="4">
    <source>
        <dbReference type="ARBA" id="ARBA00023242"/>
    </source>
</evidence>
<evidence type="ECO:0000256" key="1">
    <source>
        <dbReference type="ARBA" id="ARBA00023015"/>
    </source>
</evidence>
<keyword evidence="4" id="KW-0539">Nucleus</keyword>
<dbReference type="PROSITE" id="PS00463">
    <property type="entry name" value="ZN2_CY6_FUNGAL_1"/>
    <property type="match status" value="1"/>
</dbReference>
<evidence type="ECO:0000256" key="2">
    <source>
        <dbReference type="ARBA" id="ARBA00023125"/>
    </source>
</evidence>
<feature type="domain" description="Zn(2)-C6 fungal-type" evidence="6">
    <location>
        <begin position="27"/>
        <end position="57"/>
    </location>
</feature>
<dbReference type="Pfam" id="PF00172">
    <property type="entry name" value="Zn_clus"/>
    <property type="match status" value="1"/>
</dbReference>
<feature type="compositionally biased region" description="Low complexity" evidence="5">
    <location>
        <begin position="108"/>
        <end position="123"/>
    </location>
</feature>
<dbReference type="SMART" id="SM00066">
    <property type="entry name" value="GAL4"/>
    <property type="match status" value="1"/>
</dbReference>
<organism evidence="7 8">
    <name type="scientific">Aspergillus caelatus</name>
    <dbReference type="NCBI Taxonomy" id="61420"/>
    <lineage>
        <taxon>Eukaryota</taxon>
        <taxon>Fungi</taxon>
        <taxon>Dikarya</taxon>
        <taxon>Ascomycota</taxon>
        <taxon>Pezizomycotina</taxon>
        <taxon>Eurotiomycetes</taxon>
        <taxon>Eurotiomycetidae</taxon>
        <taxon>Eurotiales</taxon>
        <taxon>Aspergillaceae</taxon>
        <taxon>Aspergillus</taxon>
        <taxon>Aspergillus subgen. Circumdati</taxon>
    </lineage>
</organism>
<dbReference type="PANTHER" id="PTHR47657">
    <property type="entry name" value="STEROL REGULATORY ELEMENT-BINDING PROTEIN ECM22"/>
    <property type="match status" value="1"/>
</dbReference>
<dbReference type="GO" id="GO:0003677">
    <property type="term" value="F:DNA binding"/>
    <property type="evidence" value="ECO:0007669"/>
    <property type="project" value="UniProtKB-KW"/>
</dbReference>
<dbReference type="GO" id="GO:0008270">
    <property type="term" value="F:zinc ion binding"/>
    <property type="evidence" value="ECO:0007669"/>
    <property type="project" value="InterPro"/>
</dbReference>
<evidence type="ECO:0000313" key="7">
    <source>
        <dbReference type="EMBL" id="KAE8369912.1"/>
    </source>
</evidence>
<accession>A0A5N7AJ47</accession>
<dbReference type="Gene3D" id="4.10.240.10">
    <property type="entry name" value="Zn(2)-C6 fungal-type DNA-binding domain"/>
    <property type="match status" value="1"/>
</dbReference>
<dbReference type="CDD" id="cd00067">
    <property type="entry name" value="GAL4"/>
    <property type="match status" value="1"/>
</dbReference>
<dbReference type="InterPro" id="IPR001138">
    <property type="entry name" value="Zn2Cys6_DnaBD"/>
</dbReference>
<sequence>MPSDTIFPVFQATEFRFRRTHEKSRNGCVRCKQQRKKCDELRPSCSRCTKRMYRCRYQNRPSDANLSEEQEPLHLPVPDSHVPPNRPSIVVPGSESPSTLSSDRHSAHSPPSGGQPAASSGLSTDEERLVSNSNFPATLDATELGLLAHYITHTSQTIPFDDLDLYALSVGVPNLAFNHKAVMSSLLALAAACKSHGIAKRAQTLLDHQSLMQIRELLTLAERHHRASLRHIQSAIHNSDSYDHVLANAALMVLYASASHSIRVHLAATAKQCGQRLPDELLPQHSQWISFTRAAHTVSTAILNDLVDKVHGTISSSAIDTGPNLPTPVFRSTGVLSPQDGPSENTKRLFLPLVASTYTRAFESLRRRAESTAARLKMSDPSASNNLQLDVSLETVSVLEHCTSLALSTREGDESVQVPRNHALSSNRSPKVSPWVASYMISVTSMESPRVLRRIIMSFLNKAPAEYLSLVRSVLDSPSVEASAERWMTQDSPGTEVPSLSATHLLAMDIFAHWLVLVMLLDGVWWIGDIGQWELSQIMSLMKTQNLLGWSVDTGETWWPESMYLVKRELTSNVQQ</sequence>
<reference evidence="7 8" key="1">
    <citation type="submission" date="2019-04" db="EMBL/GenBank/DDBJ databases">
        <title>Friends and foes A comparative genomics studyof 23 Aspergillus species from section Flavi.</title>
        <authorList>
            <consortium name="DOE Joint Genome Institute"/>
            <person name="Kjaerbolling I."/>
            <person name="Vesth T."/>
            <person name="Frisvad J.C."/>
            <person name="Nybo J.L."/>
            <person name="Theobald S."/>
            <person name="Kildgaard S."/>
            <person name="Isbrandt T."/>
            <person name="Kuo A."/>
            <person name="Sato A."/>
            <person name="Lyhne E.K."/>
            <person name="Kogle M.E."/>
            <person name="Wiebenga A."/>
            <person name="Kun R.S."/>
            <person name="Lubbers R.J."/>
            <person name="Makela M.R."/>
            <person name="Barry K."/>
            <person name="Chovatia M."/>
            <person name="Clum A."/>
            <person name="Daum C."/>
            <person name="Haridas S."/>
            <person name="He G."/>
            <person name="LaButti K."/>
            <person name="Lipzen A."/>
            <person name="Mondo S."/>
            <person name="Riley R."/>
            <person name="Salamov A."/>
            <person name="Simmons B.A."/>
            <person name="Magnuson J.K."/>
            <person name="Henrissat B."/>
            <person name="Mortensen U.H."/>
            <person name="Larsen T.O."/>
            <person name="Devries R.P."/>
            <person name="Grigoriev I.V."/>
            <person name="Machida M."/>
            <person name="Baker S.E."/>
            <person name="Andersen M.R."/>
        </authorList>
    </citation>
    <scope>NUCLEOTIDE SEQUENCE [LARGE SCALE GENOMIC DNA]</scope>
    <source>
        <strain evidence="7 8">CBS 763.97</strain>
    </source>
</reference>
<dbReference type="InterPro" id="IPR052400">
    <property type="entry name" value="Zn2-C6_fungal_TF"/>
</dbReference>
<dbReference type="GeneID" id="43660096"/>
<dbReference type="Pfam" id="PF11951">
    <property type="entry name" value="Fungal_trans_2"/>
    <property type="match status" value="1"/>
</dbReference>
<evidence type="ECO:0000256" key="5">
    <source>
        <dbReference type="SAM" id="MobiDB-lite"/>
    </source>
</evidence>
<keyword evidence="8" id="KW-1185">Reference proteome</keyword>
<feature type="region of interest" description="Disordered" evidence="5">
    <location>
        <begin position="410"/>
        <end position="429"/>
    </location>
</feature>
<dbReference type="PROSITE" id="PS50048">
    <property type="entry name" value="ZN2_CY6_FUNGAL_2"/>
    <property type="match status" value="1"/>
</dbReference>
<dbReference type="EMBL" id="ML737569">
    <property type="protein sequence ID" value="KAE8369912.1"/>
    <property type="molecule type" value="Genomic_DNA"/>
</dbReference>
<name>A0A5N7AJ47_9EURO</name>
<evidence type="ECO:0000259" key="6">
    <source>
        <dbReference type="PROSITE" id="PS50048"/>
    </source>
</evidence>
<gene>
    <name evidence="7" type="ORF">BDV27DRAFT_171650</name>
</gene>
<dbReference type="GO" id="GO:0009893">
    <property type="term" value="P:positive regulation of metabolic process"/>
    <property type="evidence" value="ECO:0007669"/>
    <property type="project" value="UniProtKB-ARBA"/>
</dbReference>
<dbReference type="InterPro" id="IPR036864">
    <property type="entry name" value="Zn2-C6_fun-type_DNA-bd_sf"/>
</dbReference>
<dbReference type="RefSeq" id="XP_031932993.1">
    <property type="nucleotide sequence ID" value="XM_032075650.1"/>
</dbReference>
<dbReference type="SUPFAM" id="SSF57701">
    <property type="entry name" value="Zn2/Cys6 DNA-binding domain"/>
    <property type="match status" value="1"/>
</dbReference>
<dbReference type="GO" id="GO:0000981">
    <property type="term" value="F:DNA-binding transcription factor activity, RNA polymerase II-specific"/>
    <property type="evidence" value="ECO:0007669"/>
    <property type="project" value="InterPro"/>
</dbReference>
<feature type="region of interest" description="Disordered" evidence="5">
    <location>
        <begin position="62"/>
        <end position="127"/>
    </location>
</feature>
<keyword evidence="1" id="KW-0805">Transcription regulation</keyword>
<dbReference type="InterPro" id="IPR021858">
    <property type="entry name" value="Fun_TF"/>
</dbReference>
<evidence type="ECO:0000256" key="3">
    <source>
        <dbReference type="ARBA" id="ARBA00023163"/>
    </source>
</evidence>
<keyword evidence="3" id="KW-0804">Transcription</keyword>
<dbReference type="Proteomes" id="UP000326268">
    <property type="component" value="Unassembled WGS sequence"/>
</dbReference>